<organism evidence="10 11">
    <name type="scientific">Fictibacillus enclensis</name>
    <dbReference type="NCBI Taxonomy" id="1017270"/>
    <lineage>
        <taxon>Bacteria</taxon>
        <taxon>Bacillati</taxon>
        <taxon>Bacillota</taxon>
        <taxon>Bacilli</taxon>
        <taxon>Bacillales</taxon>
        <taxon>Fictibacillaceae</taxon>
        <taxon>Fictibacillus</taxon>
    </lineage>
</organism>
<gene>
    <name evidence="10" type="ORF">AS030_16690</name>
</gene>
<evidence type="ECO:0000256" key="6">
    <source>
        <dbReference type="ARBA" id="ARBA00022847"/>
    </source>
</evidence>
<comment type="caution">
    <text evidence="10">The sequence shown here is derived from an EMBL/GenBank/DDBJ whole genome shotgun (WGS) entry which is preliminary data.</text>
</comment>
<dbReference type="OrthoDB" id="2833at2"/>
<dbReference type="GO" id="GO:0015649">
    <property type="term" value="F:2-keto-3-deoxygluconate:proton symporter activity"/>
    <property type="evidence" value="ECO:0007669"/>
    <property type="project" value="InterPro"/>
</dbReference>
<evidence type="ECO:0000256" key="1">
    <source>
        <dbReference type="ARBA" id="ARBA00006430"/>
    </source>
</evidence>
<sequence>MKIKQTIERIPGGMMLIPLLIGALIKTFFPELFDLPEFKSSFTGGLLTGTSALLAAFYVCLGSTIRFEATGYILKKGVSLWVGKIGTALIVALLIKALAHDQNHLFLGLSALAIVAAFSDTNGGLYMALMGQLGKKNEDVAAYSIMSLESGPFFTMLILGVAGLASFPLLAFVFAILPLILGMILGNLDEDMRTFLSKASDVIIPLFALALGAGIDLTKVVQAGASGIILGLGVVLITGIVLFTADRITGGDGVAGVAAASTAGNASAVPLAVAAVFTGYKEVAAVATLQVTAAVVVTAILTPILTAWLAKRTQKKNTRGEVNVSH</sequence>
<feature type="transmembrane region" description="Helical" evidence="9">
    <location>
        <begin position="195"/>
        <end position="215"/>
    </location>
</feature>
<keyword evidence="3" id="KW-1003">Cell membrane</keyword>
<dbReference type="Proteomes" id="UP000054099">
    <property type="component" value="Unassembled WGS sequence"/>
</dbReference>
<dbReference type="AlphaFoldDB" id="A0A0V8J431"/>
<comment type="similarity">
    <text evidence="1">Belongs to the KdgT transporter family.</text>
</comment>
<evidence type="ECO:0000256" key="4">
    <source>
        <dbReference type="ARBA" id="ARBA00022597"/>
    </source>
</evidence>
<dbReference type="Pfam" id="PF03812">
    <property type="entry name" value="KdgT"/>
    <property type="match status" value="1"/>
</dbReference>
<evidence type="ECO:0000256" key="3">
    <source>
        <dbReference type="ARBA" id="ARBA00022475"/>
    </source>
</evidence>
<reference evidence="10 11" key="1">
    <citation type="journal article" date="2014" name="Antonie Van Leeuwenhoek">
        <title>Fictibacillus enclensis sp. nov., isolated from marine sediment.</title>
        <authorList>
            <person name="Dastager S.G."/>
            <person name="Mawlankar R."/>
            <person name="Srinivasan K."/>
            <person name="Tang S.K."/>
            <person name="Lee J.C."/>
            <person name="Ramana V.V."/>
            <person name="Shouche Y.S."/>
        </authorList>
    </citation>
    <scope>NUCLEOTIDE SEQUENCE [LARGE SCALE GENOMIC DNA]</scope>
    <source>
        <strain evidence="10 11">NIO-1003</strain>
    </source>
</reference>
<evidence type="ECO:0000256" key="2">
    <source>
        <dbReference type="ARBA" id="ARBA00022448"/>
    </source>
</evidence>
<feature type="transmembrane region" description="Helical" evidence="9">
    <location>
        <begin position="283"/>
        <end position="310"/>
    </location>
</feature>
<protein>
    <submittedName>
        <fullName evidence="10">2-keto-3-deoxygluconate permease</fullName>
    </submittedName>
</protein>
<keyword evidence="2" id="KW-0813">Transport</keyword>
<dbReference type="GO" id="GO:0016020">
    <property type="term" value="C:membrane"/>
    <property type="evidence" value="ECO:0007669"/>
    <property type="project" value="InterPro"/>
</dbReference>
<feature type="transmembrane region" description="Helical" evidence="9">
    <location>
        <begin position="169"/>
        <end position="188"/>
    </location>
</feature>
<dbReference type="InterPro" id="IPR004684">
    <property type="entry name" value="2keto-3dGluconate_permease"/>
</dbReference>
<feature type="transmembrane region" description="Helical" evidence="9">
    <location>
        <begin position="12"/>
        <end position="29"/>
    </location>
</feature>
<feature type="transmembrane region" description="Helical" evidence="9">
    <location>
        <begin position="41"/>
        <end position="61"/>
    </location>
</feature>
<feature type="transmembrane region" description="Helical" evidence="9">
    <location>
        <begin position="221"/>
        <end position="243"/>
    </location>
</feature>
<proteinExistence type="inferred from homology"/>
<evidence type="ECO:0000256" key="5">
    <source>
        <dbReference type="ARBA" id="ARBA00022692"/>
    </source>
</evidence>
<feature type="transmembrane region" description="Helical" evidence="9">
    <location>
        <begin position="140"/>
        <end position="163"/>
    </location>
</feature>
<evidence type="ECO:0000256" key="7">
    <source>
        <dbReference type="ARBA" id="ARBA00022989"/>
    </source>
</evidence>
<feature type="transmembrane region" description="Helical" evidence="9">
    <location>
        <begin position="81"/>
        <end position="99"/>
    </location>
</feature>
<feature type="transmembrane region" description="Helical" evidence="9">
    <location>
        <begin position="105"/>
        <end position="128"/>
    </location>
</feature>
<accession>A0A0V8J431</accession>
<keyword evidence="7 9" id="KW-1133">Transmembrane helix</keyword>
<keyword evidence="11" id="KW-1185">Reference proteome</keyword>
<dbReference type="RefSeq" id="WP_061973697.1">
    <property type="nucleotide sequence ID" value="NZ_FMAV01000003.1"/>
</dbReference>
<evidence type="ECO:0000313" key="10">
    <source>
        <dbReference type="EMBL" id="KSU81922.1"/>
    </source>
</evidence>
<keyword evidence="4" id="KW-0762">Sugar transport</keyword>
<evidence type="ECO:0000256" key="8">
    <source>
        <dbReference type="ARBA" id="ARBA00023136"/>
    </source>
</evidence>
<name>A0A0V8J431_9BACL</name>
<dbReference type="EMBL" id="LNQN01000005">
    <property type="protein sequence ID" value="KSU81922.1"/>
    <property type="molecule type" value="Genomic_DNA"/>
</dbReference>
<keyword evidence="6" id="KW-0769">Symport</keyword>
<evidence type="ECO:0000256" key="9">
    <source>
        <dbReference type="SAM" id="Phobius"/>
    </source>
</evidence>
<keyword evidence="5 9" id="KW-0812">Transmembrane</keyword>
<evidence type="ECO:0000313" key="11">
    <source>
        <dbReference type="Proteomes" id="UP000054099"/>
    </source>
</evidence>
<feature type="transmembrane region" description="Helical" evidence="9">
    <location>
        <begin position="255"/>
        <end position="277"/>
    </location>
</feature>
<keyword evidence="8 9" id="KW-0472">Membrane</keyword>